<evidence type="ECO:0000256" key="1">
    <source>
        <dbReference type="ARBA" id="ARBA00023054"/>
    </source>
</evidence>
<comment type="caution">
    <text evidence="4">The sequence shown here is derived from an EMBL/GenBank/DDBJ whole genome shotgun (WGS) entry which is preliminary data.</text>
</comment>
<dbReference type="SUPFAM" id="SSF57997">
    <property type="entry name" value="Tropomyosin"/>
    <property type="match status" value="1"/>
</dbReference>
<reference evidence="4 5" key="1">
    <citation type="journal article" date="2024" name="Science">
        <title>Giant polyketide synthase enzymes in the biosynthesis of giant marine polyether toxins.</title>
        <authorList>
            <person name="Fallon T.R."/>
            <person name="Shende V.V."/>
            <person name="Wierzbicki I.H."/>
            <person name="Pendleton A.L."/>
            <person name="Watervoot N.F."/>
            <person name="Auber R.P."/>
            <person name="Gonzalez D.J."/>
            <person name="Wisecaver J.H."/>
            <person name="Moore B.S."/>
        </authorList>
    </citation>
    <scope>NUCLEOTIDE SEQUENCE [LARGE SCALE GENOMIC DNA]</scope>
    <source>
        <strain evidence="4 5">12B1</strain>
    </source>
</reference>
<feature type="compositionally biased region" description="Gly residues" evidence="3">
    <location>
        <begin position="1"/>
        <end position="19"/>
    </location>
</feature>
<protein>
    <recommendedName>
        <fullName evidence="6">Coiled-coil domain-containing protein 39</fullName>
    </recommendedName>
</protein>
<dbReference type="GO" id="GO:0003341">
    <property type="term" value="P:cilium movement"/>
    <property type="evidence" value="ECO:0007669"/>
    <property type="project" value="InterPro"/>
</dbReference>
<dbReference type="PANTHER" id="PTHR18962">
    <property type="entry name" value="COILED-COIL DOMAIN-CONTAINING PROTEIN 39"/>
    <property type="match status" value="1"/>
</dbReference>
<dbReference type="PANTHER" id="PTHR18962:SF0">
    <property type="entry name" value="COILED-COIL DOMAIN-CONTAINING PROTEIN 39"/>
    <property type="match status" value="1"/>
</dbReference>
<accession>A0AB34J9Q3</accession>
<dbReference type="Proteomes" id="UP001515480">
    <property type="component" value="Unassembled WGS sequence"/>
</dbReference>
<feature type="coiled-coil region" evidence="2">
    <location>
        <begin position="284"/>
        <end position="311"/>
    </location>
</feature>
<keyword evidence="1 2" id="KW-0175">Coiled coil</keyword>
<evidence type="ECO:0000256" key="2">
    <source>
        <dbReference type="SAM" id="Coils"/>
    </source>
</evidence>
<keyword evidence="5" id="KW-1185">Reference proteome</keyword>
<feature type="region of interest" description="Disordered" evidence="3">
    <location>
        <begin position="873"/>
        <end position="904"/>
    </location>
</feature>
<evidence type="ECO:0000313" key="4">
    <source>
        <dbReference type="EMBL" id="KAL1515361.1"/>
    </source>
</evidence>
<feature type="region of interest" description="Disordered" evidence="3">
    <location>
        <begin position="1"/>
        <end position="34"/>
    </location>
</feature>
<feature type="coiled-coil region" evidence="2">
    <location>
        <begin position="682"/>
        <end position="723"/>
    </location>
</feature>
<dbReference type="GO" id="GO:0036159">
    <property type="term" value="P:inner dynein arm assembly"/>
    <property type="evidence" value="ECO:0007669"/>
    <property type="project" value="InterPro"/>
</dbReference>
<dbReference type="Gene3D" id="1.10.287.1490">
    <property type="match status" value="1"/>
</dbReference>
<dbReference type="InterPro" id="IPR033290">
    <property type="entry name" value="CCDC39"/>
</dbReference>
<sequence length="904" mass="103911">MAEGGGSVGNFTGDGGVGGLALEPPEEFDDLPDFANDANRELHAQLKHNDKQIAVIEAELIETKDRIETMKQHLQSVNTETLHTQRLVDAKIKEIETEDHLKQLAERERGRYHAEYKKLQQEMIELQDKINGVQAAVFRGNEKMDQFKLQMNWNQEELEQWALAARQKEEDNLALLKYTKADEAKMKDLNLQLEKMLSAVQQKRSELDTEVTETQAAQIELDKTAEDFKKLHKDRGDLVAQWEAAVQAMQKRDEAIQHARDEFLAAKRHLKEKQEMLAEREAFLKTEQKNNVEVELKIAAHERAIAKKREALTYANAKLNELADQVEVVRGTLSKAATEMAKRKGSVQGLSAQVDERKGRLDRAKKKLAQAEKELERSYMHMGDLEASAKHMEEIFKEEEHRVKACDKEQTVLKEKMFTEGQKLFEMRQQEASILAEISGAQRVARNANQRLKQLDDEAQRQRELVYAADFQLQAMERKVARASGHRTPLEQKELKQKIDELTEALEKQNSQHSMLIAQCKRLNNDLKQEKRKGEDLEKEMARLDAHTTELEMKNDSGQRFLKGLIKRKEETMVGYDVLKLEVKRLREMLNAKADEVFGLQNRKFQLQMSMEERQQEIKVHTDVLKAQLKAAEEERHATAKGLSEKLLKVDKLSNKYDIICGKMGADGDGEGEGEHTQAYYVIKAAQEREELQRQGDELDQKIQKAEREIRALEKTLQHLFAKNAGYKKSFEPISKNTPQYEQKMFLEEQHRATLSKYRAARLEQSELEQEIYRSRQTFQELTEQIQALESQMIQRTDRQAQLTEQLSNQVAEIDRKRSEVHLLLNSHRATAQVSEGESTILEIEMQLIQQQSDNNAVVSGLLRLSQSDPQLADAVETKLSEAGIQPPPVEDDGDDDIDEDLLE</sequence>
<organism evidence="4 5">
    <name type="scientific">Prymnesium parvum</name>
    <name type="common">Toxic golden alga</name>
    <dbReference type="NCBI Taxonomy" id="97485"/>
    <lineage>
        <taxon>Eukaryota</taxon>
        <taxon>Haptista</taxon>
        <taxon>Haptophyta</taxon>
        <taxon>Prymnesiophyceae</taxon>
        <taxon>Prymnesiales</taxon>
        <taxon>Prymnesiaceae</taxon>
        <taxon>Prymnesium</taxon>
    </lineage>
</organism>
<gene>
    <name evidence="4" type="ORF">AB1Y20_001990</name>
</gene>
<feature type="coiled-coil region" evidence="2">
    <location>
        <begin position="492"/>
        <end position="547"/>
    </location>
</feature>
<feature type="coiled-coil region" evidence="2">
    <location>
        <begin position="347"/>
        <end position="381"/>
    </location>
</feature>
<dbReference type="EMBL" id="JBGBPQ010000011">
    <property type="protein sequence ID" value="KAL1515361.1"/>
    <property type="molecule type" value="Genomic_DNA"/>
</dbReference>
<dbReference type="GO" id="GO:0005930">
    <property type="term" value="C:axoneme"/>
    <property type="evidence" value="ECO:0007669"/>
    <property type="project" value="InterPro"/>
</dbReference>
<dbReference type="Pfam" id="PF24161">
    <property type="entry name" value="CCDC39"/>
    <property type="match status" value="1"/>
</dbReference>
<evidence type="ECO:0000256" key="3">
    <source>
        <dbReference type="SAM" id="MobiDB-lite"/>
    </source>
</evidence>
<feature type="coiled-coil region" evidence="2">
    <location>
        <begin position="438"/>
        <end position="465"/>
    </location>
</feature>
<feature type="coiled-coil region" evidence="2">
    <location>
        <begin position="765"/>
        <end position="820"/>
    </location>
</feature>
<name>A0AB34J9Q3_PRYPA</name>
<proteinExistence type="predicted"/>
<evidence type="ECO:0000313" key="5">
    <source>
        <dbReference type="Proteomes" id="UP001515480"/>
    </source>
</evidence>
<feature type="coiled-coil region" evidence="2">
    <location>
        <begin position="53"/>
        <end position="136"/>
    </location>
</feature>
<evidence type="ECO:0008006" key="6">
    <source>
        <dbReference type="Google" id="ProtNLM"/>
    </source>
</evidence>
<dbReference type="AlphaFoldDB" id="A0AB34J9Q3"/>
<feature type="compositionally biased region" description="Acidic residues" evidence="3">
    <location>
        <begin position="890"/>
        <end position="904"/>
    </location>
</feature>
<dbReference type="GO" id="GO:0060285">
    <property type="term" value="P:cilium-dependent cell motility"/>
    <property type="evidence" value="ECO:0007669"/>
    <property type="project" value="TreeGrafter"/>
</dbReference>